<dbReference type="InterPro" id="IPR036866">
    <property type="entry name" value="RibonucZ/Hydroxyglut_hydro"/>
</dbReference>
<evidence type="ECO:0000256" key="15">
    <source>
        <dbReference type="ARBA" id="ARBA00077964"/>
    </source>
</evidence>
<keyword evidence="7" id="KW-0007">Acetylation</keyword>
<gene>
    <name evidence="17" type="ORF">FBUS_03446</name>
</gene>
<dbReference type="GO" id="GO:0070813">
    <property type="term" value="P:hydrogen sulfide metabolic process"/>
    <property type="evidence" value="ECO:0007669"/>
    <property type="project" value="TreeGrafter"/>
</dbReference>
<evidence type="ECO:0000256" key="6">
    <source>
        <dbReference type="ARBA" id="ARBA00022964"/>
    </source>
</evidence>
<comment type="catalytic activity">
    <reaction evidence="11">
        <text>S-sulfanylglutathione + O2 + H2O = sulfite + glutathione + 2 H(+)</text>
        <dbReference type="Rhea" id="RHEA:12981"/>
        <dbReference type="ChEBI" id="CHEBI:15377"/>
        <dbReference type="ChEBI" id="CHEBI:15378"/>
        <dbReference type="ChEBI" id="CHEBI:15379"/>
        <dbReference type="ChEBI" id="CHEBI:17359"/>
        <dbReference type="ChEBI" id="CHEBI:57925"/>
        <dbReference type="ChEBI" id="CHEBI:58905"/>
        <dbReference type="EC" id="1.13.11.18"/>
    </reaction>
</comment>
<keyword evidence="5" id="KW-0809">Transit peptide</keyword>
<evidence type="ECO:0000313" key="17">
    <source>
        <dbReference type="EMBL" id="KAA0189810.1"/>
    </source>
</evidence>
<keyword evidence="10" id="KW-0496">Mitochondrion</keyword>
<comment type="subcellular location">
    <subcellularLocation>
        <location evidence="2">Mitochondrion</location>
    </subcellularLocation>
</comment>
<dbReference type="GO" id="GO:0006749">
    <property type="term" value="P:glutathione metabolic process"/>
    <property type="evidence" value="ECO:0007669"/>
    <property type="project" value="InterPro"/>
</dbReference>
<comment type="similarity">
    <text evidence="3">Belongs to the metallo-beta-lactamase superfamily. Glyoxalase II family.</text>
</comment>
<dbReference type="PANTHER" id="PTHR43084">
    <property type="entry name" value="PERSULFIDE DIOXYGENASE ETHE1"/>
    <property type="match status" value="1"/>
</dbReference>
<dbReference type="Proteomes" id="UP000728185">
    <property type="component" value="Unassembled WGS sequence"/>
</dbReference>
<dbReference type="CDD" id="cd07724">
    <property type="entry name" value="POD-like_MBL-fold"/>
    <property type="match status" value="1"/>
</dbReference>
<evidence type="ECO:0000256" key="4">
    <source>
        <dbReference type="ARBA" id="ARBA00022723"/>
    </source>
</evidence>
<evidence type="ECO:0000259" key="16">
    <source>
        <dbReference type="SMART" id="SM00849"/>
    </source>
</evidence>
<dbReference type="FunFam" id="3.60.15.10:FF:000013">
    <property type="entry name" value="Persulfide dioxygenase ETHE1, mitochondrial"/>
    <property type="match status" value="1"/>
</dbReference>
<keyword evidence="9" id="KW-0408">Iron</keyword>
<reference evidence="17" key="1">
    <citation type="submission" date="2019-05" db="EMBL/GenBank/DDBJ databases">
        <title>Annotation for the trematode Fasciolopsis buski.</title>
        <authorList>
            <person name="Choi Y.-J."/>
        </authorList>
    </citation>
    <scope>NUCLEOTIDE SEQUENCE</scope>
    <source>
        <strain evidence="17">HT</strain>
        <tissue evidence="17">Whole worm</tissue>
    </source>
</reference>
<dbReference type="AlphaFoldDB" id="A0A8E0RUQ9"/>
<comment type="caution">
    <text evidence="17">The sequence shown here is derived from an EMBL/GenBank/DDBJ whole genome shotgun (WGS) entry which is preliminary data.</text>
</comment>
<organism evidence="17 18">
    <name type="scientific">Fasciolopsis buskii</name>
    <dbReference type="NCBI Taxonomy" id="27845"/>
    <lineage>
        <taxon>Eukaryota</taxon>
        <taxon>Metazoa</taxon>
        <taxon>Spiralia</taxon>
        <taxon>Lophotrochozoa</taxon>
        <taxon>Platyhelminthes</taxon>
        <taxon>Trematoda</taxon>
        <taxon>Digenea</taxon>
        <taxon>Plagiorchiida</taxon>
        <taxon>Echinostomata</taxon>
        <taxon>Echinostomatoidea</taxon>
        <taxon>Fasciolidae</taxon>
        <taxon>Fasciolopsis</taxon>
    </lineage>
</organism>
<evidence type="ECO:0000256" key="12">
    <source>
        <dbReference type="ARBA" id="ARBA00065219"/>
    </source>
</evidence>
<dbReference type="EMBL" id="LUCM01007513">
    <property type="protein sequence ID" value="KAA0189810.1"/>
    <property type="molecule type" value="Genomic_DNA"/>
</dbReference>
<dbReference type="SMART" id="SM00849">
    <property type="entry name" value="Lactamase_B"/>
    <property type="match status" value="1"/>
</dbReference>
<dbReference type="Pfam" id="PF00753">
    <property type="entry name" value="Lactamase_B"/>
    <property type="match status" value="1"/>
</dbReference>
<evidence type="ECO:0000256" key="7">
    <source>
        <dbReference type="ARBA" id="ARBA00022990"/>
    </source>
</evidence>
<dbReference type="Gene3D" id="3.60.15.10">
    <property type="entry name" value="Ribonuclease Z/Hydroxyacylglutathione hydrolase-like"/>
    <property type="match status" value="1"/>
</dbReference>
<accession>A0A8E0RUQ9</accession>
<dbReference type="GO" id="GO:0005739">
    <property type="term" value="C:mitochondrion"/>
    <property type="evidence" value="ECO:0007669"/>
    <property type="project" value="UniProtKB-SubCell"/>
</dbReference>
<dbReference type="InterPro" id="IPR051682">
    <property type="entry name" value="Mito_Persulfide_Diox"/>
</dbReference>
<evidence type="ECO:0000313" key="18">
    <source>
        <dbReference type="Proteomes" id="UP000728185"/>
    </source>
</evidence>
<dbReference type="InterPro" id="IPR001279">
    <property type="entry name" value="Metallo-B-lactamas"/>
</dbReference>
<keyword evidence="4" id="KW-0479">Metal-binding</keyword>
<evidence type="ECO:0000256" key="8">
    <source>
        <dbReference type="ARBA" id="ARBA00023002"/>
    </source>
</evidence>
<evidence type="ECO:0000256" key="5">
    <source>
        <dbReference type="ARBA" id="ARBA00022946"/>
    </source>
</evidence>
<keyword evidence="18" id="KW-1185">Reference proteome</keyword>
<sequence>MASSVLPAAGTKGPLIFRQMFESVSSTYTYLLADAVTRDALIIDPVLETVDRDAKLITELKLKLGPILNTHVHADHVTGSGLLKRRFPGSFSVLGPYKEALADLKLKHGDKIPFGKFEVECRSTPGHTAGCMTYVLHEAGLVFTGDALLIRGCGRTDFQGGSSDVLYDSIHKQIFTLPDNFFVFPAHNYVGMTMSTVGEEKNYNSRLTRTKEEFIKIMSELNLGPPKQLERSLRMNIKCGIDD</sequence>
<dbReference type="SUPFAM" id="SSF56281">
    <property type="entry name" value="Metallo-hydrolase/oxidoreductase"/>
    <property type="match status" value="1"/>
</dbReference>
<dbReference type="GO" id="GO:0046872">
    <property type="term" value="F:metal ion binding"/>
    <property type="evidence" value="ECO:0007669"/>
    <property type="project" value="UniProtKB-KW"/>
</dbReference>
<feature type="domain" description="Metallo-beta-lactamase" evidence="16">
    <location>
        <begin position="26"/>
        <end position="187"/>
    </location>
</feature>
<evidence type="ECO:0000256" key="11">
    <source>
        <dbReference type="ARBA" id="ARBA00050990"/>
    </source>
</evidence>
<comment type="cofactor">
    <cofactor evidence="1">
        <name>Fe(2+)</name>
        <dbReference type="ChEBI" id="CHEBI:29033"/>
    </cofactor>
</comment>
<evidence type="ECO:0000256" key="1">
    <source>
        <dbReference type="ARBA" id="ARBA00001954"/>
    </source>
</evidence>
<protein>
    <recommendedName>
        <fullName evidence="14">Persulfide dioxygenase ETHE1, mitochondrial</fullName>
        <ecNumber evidence="13">1.13.11.18</ecNumber>
    </recommendedName>
    <alternativeName>
        <fullName evidence="15">Sulfur dioxygenase ETHE1</fullName>
    </alternativeName>
</protein>
<keyword evidence="8" id="KW-0560">Oxidoreductase</keyword>
<evidence type="ECO:0000256" key="2">
    <source>
        <dbReference type="ARBA" id="ARBA00004173"/>
    </source>
</evidence>
<comment type="subunit">
    <text evidence="12">Homodimer. Monomer. Interacts with TST. May interact with RELA.</text>
</comment>
<dbReference type="GO" id="GO:0050313">
    <property type="term" value="F:sulfur dioxygenase activity"/>
    <property type="evidence" value="ECO:0007669"/>
    <property type="project" value="UniProtKB-EC"/>
</dbReference>
<proteinExistence type="inferred from homology"/>
<evidence type="ECO:0000256" key="13">
    <source>
        <dbReference type="ARBA" id="ARBA00066686"/>
    </source>
</evidence>
<name>A0A8E0RUQ9_9TREM</name>
<dbReference type="EC" id="1.13.11.18" evidence="13"/>
<evidence type="ECO:0000256" key="14">
    <source>
        <dbReference type="ARBA" id="ARBA00067300"/>
    </source>
</evidence>
<dbReference type="InterPro" id="IPR044528">
    <property type="entry name" value="POD-like_MBL-fold"/>
</dbReference>
<dbReference type="PANTHER" id="PTHR43084:SF1">
    <property type="entry name" value="PERSULFIDE DIOXYGENASE ETHE1, MITOCHONDRIAL"/>
    <property type="match status" value="1"/>
</dbReference>
<keyword evidence="6 17" id="KW-0223">Dioxygenase</keyword>
<evidence type="ECO:0000256" key="3">
    <source>
        <dbReference type="ARBA" id="ARBA00006759"/>
    </source>
</evidence>
<dbReference type="OrthoDB" id="449487at2759"/>
<evidence type="ECO:0000256" key="10">
    <source>
        <dbReference type="ARBA" id="ARBA00023128"/>
    </source>
</evidence>
<evidence type="ECO:0000256" key="9">
    <source>
        <dbReference type="ARBA" id="ARBA00023004"/>
    </source>
</evidence>